<evidence type="ECO:0000256" key="5">
    <source>
        <dbReference type="ARBA" id="ARBA00022723"/>
    </source>
</evidence>
<evidence type="ECO:0000256" key="11">
    <source>
        <dbReference type="PIRNR" id="PIRNR001563"/>
    </source>
</evidence>
<dbReference type="Pfam" id="PF02875">
    <property type="entry name" value="Mur_ligase_C"/>
    <property type="match status" value="1"/>
</dbReference>
<dbReference type="InterPro" id="IPR018109">
    <property type="entry name" value="Folylpolyglutamate_synth_CS"/>
</dbReference>
<dbReference type="EMBL" id="JAUSTO010000003">
    <property type="protein sequence ID" value="MDQ0152077.1"/>
    <property type="molecule type" value="Genomic_DNA"/>
</dbReference>
<dbReference type="Pfam" id="PF08245">
    <property type="entry name" value="Mur_ligase_M"/>
    <property type="match status" value="1"/>
</dbReference>
<evidence type="ECO:0000256" key="10">
    <source>
        <dbReference type="ARBA" id="ARBA00047493"/>
    </source>
</evidence>
<dbReference type="GO" id="GO:0008841">
    <property type="term" value="F:dihydrofolate synthase activity"/>
    <property type="evidence" value="ECO:0007669"/>
    <property type="project" value="TreeGrafter"/>
</dbReference>
<dbReference type="Proteomes" id="UP001241537">
    <property type="component" value="Unassembled WGS sequence"/>
</dbReference>
<proteinExistence type="inferred from homology"/>
<dbReference type="SUPFAM" id="SSF53623">
    <property type="entry name" value="MurD-like peptide ligases, catalytic domain"/>
    <property type="match status" value="1"/>
</dbReference>
<evidence type="ECO:0000313" key="14">
    <source>
        <dbReference type="EMBL" id="MDQ0152077.1"/>
    </source>
</evidence>
<dbReference type="SUPFAM" id="SSF53244">
    <property type="entry name" value="MurD-like peptide ligases, peptide-binding domain"/>
    <property type="match status" value="1"/>
</dbReference>
<evidence type="ECO:0000256" key="8">
    <source>
        <dbReference type="ARBA" id="ARBA00022842"/>
    </source>
</evidence>
<evidence type="ECO:0000256" key="7">
    <source>
        <dbReference type="ARBA" id="ARBA00022840"/>
    </source>
</evidence>
<comment type="similarity">
    <text evidence="2 11">Belongs to the folylpolyglutamate synthase family.</text>
</comment>
<dbReference type="InterPro" id="IPR013221">
    <property type="entry name" value="Mur_ligase_cen"/>
</dbReference>
<gene>
    <name evidence="14" type="ORF">J2S20_000759</name>
</gene>
<dbReference type="InterPro" id="IPR001645">
    <property type="entry name" value="Folylpolyglutamate_synth"/>
</dbReference>
<dbReference type="NCBIfam" id="TIGR01499">
    <property type="entry name" value="folC"/>
    <property type="match status" value="1"/>
</dbReference>
<keyword evidence="7 11" id="KW-0067">ATP-binding</keyword>
<comment type="cofactor">
    <cofactor evidence="1">
        <name>Mg(2+)</name>
        <dbReference type="ChEBI" id="CHEBI:18420"/>
    </cofactor>
</comment>
<evidence type="ECO:0000259" key="13">
    <source>
        <dbReference type="Pfam" id="PF08245"/>
    </source>
</evidence>
<evidence type="ECO:0000256" key="1">
    <source>
        <dbReference type="ARBA" id="ARBA00001946"/>
    </source>
</evidence>
<organism evidence="14 15">
    <name type="scientific">Moryella indoligenes</name>
    <dbReference type="NCBI Taxonomy" id="371674"/>
    <lineage>
        <taxon>Bacteria</taxon>
        <taxon>Bacillati</taxon>
        <taxon>Bacillota</taxon>
        <taxon>Clostridia</taxon>
        <taxon>Lachnospirales</taxon>
        <taxon>Lachnospiraceae</taxon>
        <taxon>Moryella</taxon>
    </lineage>
</organism>
<dbReference type="GO" id="GO:0005737">
    <property type="term" value="C:cytoplasm"/>
    <property type="evidence" value="ECO:0007669"/>
    <property type="project" value="TreeGrafter"/>
</dbReference>
<dbReference type="InterPro" id="IPR036565">
    <property type="entry name" value="Mur-like_cat_sf"/>
</dbReference>
<feature type="domain" description="Mur ligase C-terminal" evidence="12">
    <location>
        <begin position="293"/>
        <end position="413"/>
    </location>
</feature>
<reference evidence="14" key="1">
    <citation type="submission" date="2023-07" db="EMBL/GenBank/DDBJ databases">
        <title>Genomic Encyclopedia of Type Strains, Phase IV (KMG-IV): sequencing the most valuable type-strain genomes for metagenomic binning, comparative biology and taxonomic classification.</title>
        <authorList>
            <person name="Goeker M."/>
        </authorList>
    </citation>
    <scope>NUCLEOTIDE SEQUENCE</scope>
    <source>
        <strain evidence="14">DSM 19659</strain>
    </source>
</reference>
<dbReference type="RefSeq" id="WP_307253347.1">
    <property type="nucleotide sequence ID" value="NZ_JAUSTO010000003.1"/>
</dbReference>
<dbReference type="Gene3D" id="3.90.190.20">
    <property type="entry name" value="Mur ligase, C-terminal domain"/>
    <property type="match status" value="1"/>
</dbReference>
<evidence type="ECO:0000256" key="9">
    <source>
        <dbReference type="ARBA" id="ARBA00030592"/>
    </source>
</evidence>
<evidence type="ECO:0000256" key="4">
    <source>
        <dbReference type="ARBA" id="ARBA00022598"/>
    </source>
</evidence>
<dbReference type="AlphaFoldDB" id="A0AAE3V9M3"/>
<name>A0AAE3V9M3_9FIRM</name>
<evidence type="ECO:0000256" key="6">
    <source>
        <dbReference type="ARBA" id="ARBA00022741"/>
    </source>
</evidence>
<protein>
    <recommendedName>
        <fullName evidence="3">tetrahydrofolate synthase</fullName>
        <ecNumber evidence="3">6.3.2.17</ecNumber>
    </recommendedName>
    <alternativeName>
        <fullName evidence="9">Tetrahydrofolylpolyglutamate synthase</fullName>
    </alternativeName>
</protein>
<dbReference type="Gene3D" id="3.40.1190.10">
    <property type="entry name" value="Mur-like, catalytic domain"/>
    <property type="match status" value="1"/>
</dbReference>
<dbReference type="GO" id="GO:0046872">
    <property type="term" value="F:metal ion binding"/>
    <property type="evidence" value="ECO:0007669"/>
    <property type="project" value="UniProtKB-KW"/>
</dbReference>
<comment type="catalytic activity">
    <reaction evidence="10">
        <text>(6S)-5,6,7,8-tetrahydrofolyl-(gamma-L-Glu)(n) + L-glutamate + ATP = (6S)-5,6,7,8-tetrahydrofolyl-(gamma-L-Glu)(n+1) + ADP + phosphate + H(+)</text>
        <dbReference type="Rhea" id="RHEA:10580"/>
        <dbReference type="Rhea" id="RHEA-COMP:14738"/>
        <dbReference type="Rhea" id="RHEA-COMP:14740"/>
        <dbReference type="ChEBI" id="CHEBI:15378"/>
        <dbReference type="ChEBI" id="CHEBI:29985"/>
        <dbReference type="ChEBI" id="CHEBI:30616"/>
        <dbReference type="ChEBI" id="CHEBI:43474"/>
        <dbReference type="ChEBI" id="CHEBI:141005"/>
        <dbReference type="ChEBI" id="CHEBI:456216"/>
        <dbReference type="EC" id="6.3.2.17"/>
    </reaction>
</comment>
<keyword evidence="4 11" id="KW-0436">Ligase</keyword>
<dbReference type="FunFam" id="3.40.1190.10:FF:000011">
    <property type="entry name" value="Folylpolyglutamate synthase/dihydrofolate synthase"/>
    <property type="match status" value="1"/>
</dbReference>
<keyword evidence="6 11" id="KW-0547">Nucleotide-binding</keyword>
<keyword evidence="15" id="KW-1185">Reference proteome</keyword>
<comment type="caution">
    <text evidence="14">The sequence shown here is derived from an EMBL/GenBank/DDBJ whole genome shotgun (WGS) entry which is preliminary data.</text>
</comment>
<dbReference type="InterPro" id="IPR004101">
    <property type="entry name" value="Mur_ligase_C"/>
</dbReference>
<evidence type="ECO:0000313" key="15">
    <source>
        <dbReference type="Proteomes" id="UP001241537"/>
    </source>
</evidence>
<dbReference type="PIRSF" id="PIRSF001563">
    <property type="entry name" value="Folylpolyglu_synth"/>
    <property type="match status" value="1"/>
</dbReference>
<dbReference type="EC" id="6.3.2.17" evidence="3"/>
<dbReference type="InterPro" id="IPR036615">
    <property type="entry name" value="Mur_ligase_C_dom_sf"/>
</dbReference>
<evidence type="ECO:0000256" key="3">
    <source>
        <dbReference type="ARBA" id="ARBA00013025"/>
    </source>
</evidence>
<dbReference type="PANTHER" id="PTHR11136">
    <property type="entry name" value="FOLYLPOLYGLUTAMATE SYNTHASE-RELATED"/>
    <property type="match status" value="1"/>
</dbReference>
<dbReference type="GO" id="GO:0005524">
    <property type="term" value="F:ATP binding"/>
    <property type="evidence" value="ECO:0007669"/>
    <property type="project" value="UniProtKB-KW"/>
</dbReference>
<dbReference type="GO" id="GO:0004326">
    <property type="term" value="F:tetrahydrofolylpolyglutamate synthase activity"/>
    <property type="evidence" value="ECO:0007669"/>
    <property type="project" value="UniProtKB-EC"/>
</dbReference>
<evidence type="ECO:0000259" key="12">
    <source>
        <dbReference type="Pfam" id="PF02875"/>
    </source>
</evidence>
<feature type="domain" description="Mur ligase central" evidence="13">
    <location>
        <begin position="44"/>
        <end position="264"/>
    </location>
</feature>
<keyword evidence="8" id="KW-0460">Magnesium</keyword>
<sequence length="438" mass="47920">MNYREARAYLLEAGKAGSRPGLETIGELLRRLGNPQDKLRFIHVAGTNGKGSLIAYLAAVLKEAGYRTGSYTSPAVFSYRERYQVNGEYISEEVFARQLSAAAEAGESMRRDGQTGPTCFELETAAAFLYFLEQGCELVVLEAGMGGLLDATNIIKTTVLEVLVSISLDHMDFLGSTLGEIARQKAGIIKPGTRVVSAAQEPEAEVVIREIAAAQHSALQVVESASLRRRDSALGAQSFDYKQWKNVRIQLAGAYQFKNAALALEGIEALRALGYEITDAQALKGMYEAVWRGRFTQILARPTVILDGAHNEAAAVELRRSLELYFSGRELYYIMAVFKDKEYRDIIALTAPLARHIIAVETPGNPRALPAEELREAIAEVQPSVESAVSIREAVQRLLVRVAPDAVIVIFGSLSVLGEAEQAVREVSEELRADHAFL</sequence>
<keyword evidence="5" id="KW-0479">Metal-binding</keyword>
<dbReference type="PANTHER" id="PTHR11136:SF0">
    <property type="entry name" value="DIHYDROFOLATE SYNTHETASE-RELATED"/>
    <property type="match status" value="1"/>
</dbReference>
<accession>A0AAE3V9M3</accession>
<dbReference type="PROSITE" id="PS01012">
    <property type="entry name" value="FOLYLPOLYGLU_SYNT_2"/>
    <property type="match status" value="1"/>
</dbReference>
<evidence type="ECO:0000256" key="2">
    <source>
        <dbReference type="ARBA" id="ARBA00008276"/>
    </source>
</evidence>